<feature type="compositionally biased region" description="Basic residues" evidence="1">
    <location>
        <begin position="412"/>
        <end position="422"/>
    </location>
</feature>
<dbReference type="AlphaFoldDB" id="A0A9P6KHL6"/>
<feature type="region of interest" description="Disordered" evidence="1">
    <location>
        <begin position="155"/>
        <end position="179"/>
    </location>
</feature>
<proteinExistence type="predicted"/>
<dbReference type="Proteomes" id="UP000780801">
    <property type="component" value="Unassembled WGS sequence"/>
</dbReference>
<evidence type="ECO:0000256" key="1">
    <source>
        <dbReference type="SAM" id="MobiDB-lite"/>
    </source>
</evidence>
<feature type="region of interest" description="Disordered" evidence="1">
    <location>
        <begin position="207"/>
        <end position="318"/>
    </location>
</feature>
<dbReference type="EMBL" id="JAABOA010000114">
    <property type="protein sequence ID" value="KAF9585834.1"/>
    <property type="molecule type" value="Genomic_DNA"/>
</dbReference>
<sequence>MILTLERAISGVVRMLRPKNHHRADPTLYLEQDLSLDLDEKFFWRMLFQIVAITLALSGDEHQDRKEAAKSILQTNWSQGFDIVEMPLSKISLSPVLKLADLAGSSKNLILNLHQNTLQLAQKLIGKEVETLGKPANSDLVQLLMDIHATSISNIPSEYRHKNQTDPRAADRGAGTTDAKDDLQQMEDAGQILETLILYKELPVAEPVDAESTTSTPEPQDSFTDSGMGDVEVAQEGEERDDMEGTKDVQVEKKGQESESSDTEAEARPTRQDKGKQRYVEPESSDEQESTPASSRVSMEQDTPTSVPSRSTRPQRVAAIGARKLMSRVGFSAGVPAMIRMGHSDSEFEDSEYVPAAVVKRKVGSPKPALQEDVPAPEIRSVSPPDEVSFDTTPPTTPVATSATSSTTSVKPHPKKRAKTRHWSNEEEDRLMSLTPLFQYDPKASKNRKRLVRWAELKNYDVSHGNILKHRSQVMLKDKYRELTDNGRHREQIKERARLKKSQVAEHQFEGGERRFNPM</sequence>
<name>A0A9P6KHL6_9FUNG</name>
<accession>A0A9P6KHL6</accession>
<gene>
    <name evidence="2" type="ORF">BGW38_000511</name>
</gene>
<feature type="compositionally biased region" description="Low complexity" evidence="1">
    <location>
        <begin position="392"/>
        <end position="410"/>
    </location>
</feature>
<reference evidence="2" key="1">
    <citation type="journal article" date="2020" name="Fungal Divers.">
        <title>Resolving the Mortierellaceae phylogeny through synthesis of multi-gene phylogenetics and phylogenomics.</title>
        <authorList>
            <person name="Vandepol N."/>
            <person name="Liber J."/>
            <person name="Desiro A."/>
            <person name="Na H."/>
            <person name="Kennedy M."/>
            <person name="Barry K."/>
            <person name="Grigoriev I.V."/>
            <person name="Miller A.N."/>
            <person name="O'Donnell K."/>
            <person name="Stajich J.E."/>
            <person name="Bonito G."/>
        </authorList>
    </citation>
    <scope>NUCLEOTIDE SEQUENCE</scope>
    <source>
        <strain evidence="2">KOD1015</strain>
    </source>
</reference>
<feature type="compositionally biased region" description="Basic and acidic residues" evidence="1">
    <location>
        <begin position="265"/>
        <end position="281"/>
    </location>
</feature>
<feature type="compositionally biased region" description="Acidic residues" evidence="1">
    <location>
        <begin position="233"/>
        <end position="242"/>
    </location>
</feature>
<organism evidence="2 3">
    <name type="scientific">Lunasporangiospora selenospora</name>
    <dbReference type="NCBI Taxonomy" id="979761"/>
    <lineage>
        <taxon>Eukaryota</taxon>
        <taxon>Fungi</taxon>
        <taxon>Fungi incertae sedis</taxon>
        <taxon>Mucoromycota</taxon>
        <taxon>Mortierellomycotina</taxon>
        <taxon>Mortierellomycetes</taxon>
        <taxon>Mortierellales</taxon>
        <taxon>Mortierellaceae</taxon>
        <taxon>Lunasporangiospora</taxon>
    </lineage>
</organism>
<keyword evidence="3" id="KW-1185">Reference proteome</keyword>
<feature type="region of interest" description="Disordered" evidence="1">
    <location>
        <begin position="363"/>
        <end position="426"/>
    </location>
</feature>
<feature type="compositionally biased region" description="Polar residues" evidence="1">
    <location>
        <begin position="290"/>
        <end position="314"/>
    </location>
</feature>
<feature type="compositionally biased region" description="Basic and acidic residues" evidence="1">
    <location>
        <begin position="158"/>
        <end position="171"/>
    </location>
</feature>
<evidence type="ECO:0000313" key="3">
    <source>
        <dbReference type="Proteomes" id="UP000780801"/>
    </source>
</evidence>
<protein>
    <submittedName>
        <fullName evidence="2">Uncharacterized protein</fullName>
    </submittedName>
</protein>
<evidence type="ECO:0000313" key="2">
    <source>
        <dbReference type="EMBL" id="KAF9585834.1"/>
    </source>
</evidence>
<feature type="compositionally biased region" description="Basic and acidic residues" evidence="1">
    <location>
        <begin position="243"/>
        <end position="257"/>
    </location>
</feature>
<feature type="compositionally biased region" description="Polar residues" evidence="1">
    <location>
        <begin position="211"/>
        <end position="225"/>
    </location>
</feature>
<dbReference type="OrthoDB" id="2449873at2759"/>
<comment type="caution">
    <text evidence="2">The sequence shown here is derived from an EMBL/GenBank/DDBJ whole genome shotgun (WGS) entry which is preliminary data.</text>
</comment>